<sequence length="110" mass="11771">MAASLIGLLHAHLGIFAIELEEARERVLRTLVLGFVGAGLLVMCLVALASALVLALPPEWRVGVLAGAGVVFLLLGIGLVWAAWNGFARGPTPFAVTMEELRRDRERLLS</sequence>
<accession>A0ABQ6BRA5</accession>
<proteinExistence type="predicted"/>
<gene>
    <name evidence="2" type="ORF">GCM10007860_16770</name>
</gene>
<evidence type="ECO:0000256" key="1">
    <source>
        <dbReference type="SAM" id="Phobius"/>
    </source>
</evidence>
<dbReference type="Proteomes" id="UP001156836">
    <property type="component" value="Unassembled WGS sequence"/>
</dbReference>
<feature type="transmembrane region" description="Helical" evidence="1">
    <location>
        <begin position="62"/>
        <end position="84"/>
    </location>
</feature>
<evidence type="ECO:0000313" key="2">
    <source>
        <dbReference type="EMBL" id="GLS04530.1"/>
    </source>
</evidence>
<keyword evidence="1" id="KW-0812">Transmembrane</keyword>
<keyword evidence="3" id="KW-1185">Reference proteome</keyword>
<organism evidence="2 3">
    <name type="scientific">Chitiniphilus shinanonensis</name>
    <dbReference type="NCBI Taxonomy" id="553088"/>
    <lineage>
        <taxon>Bacteria</taxon>
        <taxon>Pseudomonadati</taxon>
        <taxon>Pseudomonadota</taxon>
        <taxon>Betaproteobacteria</taxon>
        <taxon>Neisseriales</taxon>
        <taxon>Chitinibacteraceae</taxon>
        <taxon>Chitiniphilus</taxon>
    </lineage>
</organism>
<name>A0ABQ6BRA5_9NEIS</name>
<protein>
    <recommendedName>
        <fullName evidence="4">Transmembrane protein</fullName>
    </recommendedName>
</protein>
<dbReference type="InterPro" id="IPR009937">
    <property type="entry name" value="Phage_holin_3_6"/>
</dbReference>
<dbReference type="EMBL" id="BSOZ01000020">
    <property type="protein sequence ID" value="GLS04530.1"/>
    <property type="molecule type" value="Genomic_DNA"/>
</dbReference>
<feature type="transmembrane region" description="Helical" evidence="1">
    <location>
        <begin position="33"/>
        <end position="55"/>
    </location>
</feature>
<comment type="caution">
    <text evidence="2">The sequence shown here is derived from an EMBL/GenBank/DDBJ whole genome shotgun (WGS) entry which is preliminary data.</text>
</comment>
<evidence type="ECO:0008006" key="4">
    <source>
        <dbReference type="Google" id="ProtNLM"/>
    </source>
</evidence>
<evidence type="ECO:0000313" key="3">
    <source>
        <dbReference type="Proteomes" id="UP001156836"/>
    </source>
</evidence>
<dbReference type="Pfam" id="PF07332">
    <property type="entry name" value="Phage_holin_3_6"/>
    <property type="match status" value="1"/>
</dbReference>
<keyword evidence="1" id="KW-0472">Membrane</keyword>
<keyword evidence="1" id="KW-1133">Transmembrane helix</keyword>
<reference evidence="3" key="1">
    <citation type="journal article" date="2019" name="Int. J. Syst. Evol. Microbiol.">
        <title>The Global Catalogue of Microorganisms (GCM) 10K type strain sequencing project: providing services to taxonomists for standard genome sequencing and annotation.</title>
        <authorList>
            <consortium name="The Broad Institute Genomics Platform"/>
            <consortium name="The Broad Institute Genome Sequencing Center for Infectious Disease"/>
            <person name="Wu L."/>
            <person name="Ma J."/>
        </authorList>
    </citation>
    <scope>NUCLEOTIDE SEQUENCE [LARGE SCALE GENOMIC DNA]</scope>
    <source>
        <strain evidence="3">NBRC 104970</strain>
    </source>
</reference>